<comment type="caution">
    <text evidence="5">The sequence shown here is derived from an EMBL/GenBank/DDBJ whole genome shotgun (WGS) entry which is preliminary data.</text>
</comment>
<dbReference type="CDD" id="cd06170">
    <property type="entry name" value="LuxR_C_like"/>
    <property type="match status" value="1"/>
</dbReference>
<keyword evidence="6" id="KW-1185">Reference proteome</keyword>
<evidence type="ECO:0000313" key="5">
    <source>
        <dbReference type="EMBL" id="MEW9307658.1"/>
    </source>
</evidence>
<dbReference type="InterPro" id="IPR016032">
    <property type="entry name" value="Sig_transdc_resp-reg_C-effctor"/>
</dbReference>
<organism evidence="5 6">
    <name type="scientific">Labrys neptuniae</name>
    <dbReference type="NCBI Taxonomy" id="376174"/>
    <lineage>
        <taxon>Bacteria</taxon>
        <taxon>Pseudomonadati</taxon>
        <taxon>Pseudomonadota</taxon>
        <taxon>Alphaproteobacteria</taxon>
        <taxon>Hyphomicrobiales</taxon>
        <taxon>Xanthobacteraceae</taxon>
        <taxon>Labrys</taxon>
    </lineage>
</organism>
<dbReference type="Pfam" id="PF00196">
    <property type="entry name" value="GerE"/>
    <property type="match status" value="1"/>
</dbReference>
<dbReference type="PRINTS" id="PR00038">
    <property type="entry name" value="HTHLUXR"/>
</dbReference>
<gene>
    <name evidence="5" type="ORF">ABXS05_19045</name>
</gene>
<sequence>MEPGLPLSRFAQWNRGLAEAFAATSPAQLAERFAPSARNLLAADSCHVGLYLREGACVTIDGGRPDRWNRQYDGGLFRQDPFFQKFAATRQDFLLPLSSFDTFHFEKTPYYRDFYQPSQTIDEITGVFNLSPGTAGYVTFFRHRGSPGFIHADLVLAEGAGDAIRLVLERLWRLWQTGRQAGRIGGKTGLSARERQILDLMLEGGCAKSIARRLAISPGTVRNHIKSIYAKLGVHSQVELLAGGRDGRSL</sequence>
<dbReference type="PANTHER" id="PTHR44688:SF16">
    <property type="entry name" value="DNA-BINDING TRANSCRIPTIONAL ACTIVATOR DEVR_DOSR"/>
    <property type="match status" value="1"/>
</dbReference>
<dbReference type="PROSITE" id="PS50043">
    <property type="entry name" value="HTH_LUXR_2"/>
    <property type="match status" value="1"/>
</dbReference>
<dbReference type="Gene3D" id="1.10.10.10">
    <property type="entry name" value="Winged helix-like DNA-binding domain superfamily/Winged helix DNA-binding domain"/>
    <property type="match status" value="1"/>
</dbReference>
<dbReference type="Proteomes" id="UP001555786">
    <property type="component" value="Unassembled WGS sequence"/>
</dbReference>
<keyword evidence="3" id="KW-0804">Transcription</keyword>
<dbReference type="PROSITE" id="PS00622">
    <property type="entry name" value="HTH_LUXR_1"/>
    <property type="match status" value="1"/>
</dbReference>
<evidence type="ECO:0000256" key="2">
    <source>
        <dbReference type="ARBA" id="ARBA00023125"/>
    </source>
</evidence>
<dbReference type="SMART" id="SM00421">
    <property type="entry name" value="HTH_LUXR"/>
    <property type="match status" value="1"/>
</dbReference>
<protein>
    <submittedName>
        <fullName evidence="5">Helix-turn-helix transcriptional regulator</fullName>
    </submittedName>
</protein>
<proteinExistence type="predicted"/>
<dbReference type="InterPro" id="IPR000792">
    <property type="entry name" value="Tscrpt_reg_LuxR_C"/>
</dbReference>
<accession>A0ABV3PR76</accession>
<feature type="domain" description="HTH luxR-type" evidence="4">
    <location>
        <begin position="183"/>
        <end position="248"/>
    </location>
</feature>
<name>A0ABV3PR76_9HYPH</name>
<dbReference type="EMBL" id="JBFNQD010000006">
    <property type="protein sequence ID" value="MEW9307658.1"/>
    <property type="molecule type" value="Genomic_DNA"/>
</dbReference>
<dbReference type="InterPro" id="IPR036388">
    <property type="entry name" value="WH-like_DNA-bd_sf"/>
</dbReference>
<evidence type="ECO:0000313" key="6">
    <source>
        <dbReference type="Proteomes" id="UP001555786"/>
    </source>
</evidence>
<evidence type="ECO:0000256" key="1">
    <source>
        <dbReference type="ARBA" id="ARBA00023015"/>
    </source>
</evidence>
<reference evidence="5 6" key="1">
    <citation type="submission" date="2024-07" db="EMBL/GenBank/DDBJ databases">
        <title>Description of Labrys sedimenti sp. nov., isolated from a diclofenac-degrading enrichment culture.</title>
        <authorList>
            <person name="Tancsics A."/>
            <person name="Csepanyi A."/>
        </authorList>
    </citation>
    <scope>NUCLEOTIDE SEQUENCE [LARGE SCALE GENOMIC DNA]</scope>
    <source>
        <strain evidence="5 6">LMG 23578</strain>
    </source>
</reference>
<dbReference type="SUPFAM" id="SSF46894">
    <property type="entry name" value="C-terminal effector domain of the bipartite response regulators"/>
    <property type="match status" value="1"/>
</dbReference>
<keyword evidence="1" id="KW-0805">Transcription regulation</keyword>
<evidence type="ECO:0000259" key="4">
    <source>
        <dbReference type="PROSITE" id="PS50043"/>
    </source>
</evidence>
<dbReference type="RefSeq" id="WP_311944783.1">
    <property type="nucleotide sequence ID" value="NZ_JAVSCS010000055.1"/>
</dbReference>
<dbReference type="PANTHER" id="PTHR44688">
    <property type="entry name" value="DNA-BINDING TRANSCRIPTIONAL ACTIVATOR DEVR_DOSR"/>
    <property type="match status" value="1"/>
</dbReference>
<evidence type="ECO:0000256" key="3">
    <source>
        <dbReference type="ARBA" id="ARBA00023163"/>
    </source>
</evidence>
<keyword evidence="2" id="KW-0238">DNA-binding</keyword>